<reference evidence="2" key="1">
    <citation type="journal article" date="2023" name="Mol. Phylogenet. Evol.">
        <title>Genome-scale phylogeny and comparative genomics of the fungal order Sordariales.</title>
        <authorList>
            <person name="Hensen N."/>
            <person name="Bonometti L."/>
            <person name="Westerberg I."/>
            <person name="Brannstrom I.O."/>
            <person name="Guillou S."/>
            <person name="Cros-Aarteil S."/>
            <person name="Calhoun S."/>
            <person name="Haridas S."/>
            <person name="Kuo A."/>
            <person name="Mondo S."/>
            <person name="Pangilinan J."/>
            <person name="Riley R."/>
            <person name="LaButti K."/>
            <person name="Andreopoulos B."/>
            <person name="Lipzen A."/>
            <person name="Chen C."/>
            <person name="Yan M."/>
            <person name="Daum C."/>
            <person name="Ng V."/>
            <person name="Clum A."/>
            <person name="Steindorff A."/>
            <person name="Ohm R.A."/>
            <person name="Martin F."/>
            <person name="Silar P."/>
            <person name="Natvig D.O."/>
            <person name="Lalanne C."/>
            <person name="Gautier V."/>
            <person name="Ament-Velasquez S.L."/>
            <person name="Kruys A."/>
            <person name="Hutchinson M.I."/>
            <person name="Powell A.J."/>
            <person name="Barry K."/>
            <person name="Miller A.N."/>
            <person name="Grigoriev I.V."/>
            <person name="Debuchy R."/>
            <person name="Gladieux P."/>
            <person name="Hiltunen Thoren M."/>
            <person name="Johannesson H."/>
        </authorList>
    </citation>
    <scope>NUCLEOTIDE SEQUENCE</scope>
    <source>
        <strain evidence="2">CBS 560.94</strain>
    </source>
</reference>
<organism evidence="2 3">
    <name type="scientific">Neurospora tetraspora</name>
    <dbReference type="NCBI Taxonomy" id="94610"/>
    <lineage>
        <taxon>Eukaryota</taxon>
        <taxon>Fungi</taxon>
        <taxon>Dikarya</taxon>
        <taxon>Ascomycota</taxon>
        <taxon>Pezizomycotina</taxon>
        <taxon>Sordariomycetes</taxon>
        <taxon>Sordariomycetidae</taxon>
        <taxon>Sordariales</taxon>
        <taxon>Sordariaceae</taxon>
        <taxon>Neurospora</taxon>
    </lineage>
</organism>
<evidence type="ECO:0000256" key="1">
    <source>
        <dbReference type="SAM" id="Phobius"/>
    </source>
</evidence>
<keyword evidence="1" id="KW-1133">Transmembrane helix</keyword>
<keyword evidence="1" id="KW-0472">Membrane</keyword>
<reference evidence="2" key="2">
    <citation type="submission" date="2023-06" db="EMBL/GenBank/DDBJ databases">
        <authorList>
            <consortium name="Lawrence Berkeley National Laboratory"/>
            <person name="Haridas S."/>
            <person name="Hensen N."/>
            <person name="Bonometti L."/>
            <person name="Westerberg I."/>
            <person name="Brannstrom I.O."/>
            <person name="Guillou S."/>
            <person name="Cros-Aarteil S."/>
            <person name="Calhoun S."/>
            <person name="Kuo A."/>
            <person name="Mondo S."/>
            <person name="Pangilinan J."/>
            <person name="Riley R."/>
            <person name="Labutti K."/>
            <person name="Andreopoulos B."/>
            <person name="Lipzen A."/>
            <person name="Chen C."/>
            <person name="Yanf M."/>
            <person name="Daum C."/>
            <person name="Ng V."/>
            <person name="Clum A."/>
            <person name="Steindorff A."/>
            <person name="Ohm R."/>
            <person name="Martin F."/>
            <person name="Silar P."/>
            <person name="Natvig D."/>
            <person name="Lalanne C."/>
            <person name="Gautier V."/>
            <person name="Ament-Velasquez S.L."/>
            <person name="Kruys A."/>
            <person name="Hutchinson M.I."/>
            <person name="Powell A.J."/>
            <person name="Barry K."/>
            <person name="Miller A.N."/>
            <person name="Grigoriev I.V."/>
            <person name="Debuchy R."/>
            <person name="Gladieux P."/>
            <person name="Thoren M.H."/>
            <person name="Johannesson H."/>
        </authorList>
    </citation>
    <scope>NUCLEOTIDE SEQUENCE</scope>
    <source>
        <strain evidence="2">CBS 560.94</strain>
    </source>
</reference>
<dbReference type="GeneID" id="87866245"/>
<dbReference type="Proteomes" id="UP001278500">
    <property type="component" value="Unassembled WGS sequence"/>
</dbReference>
<keyword evidence="1" id="KW-0812">Transmembrane</keyword>
<dbReference type="RefSeq" id="XP_062682796.1">
    <property type="nucleotide sequence ID" value="XM_062829091.1"/>
</dbReference>
<dbReference type="AlphaFoldDB" id="A0AAE0JHQ3"/>
<proteinExistence type="predicted"/>
<dbReference type="EMBL" id="JAUEPP010000003">
    <property type="protein sequence ID" value="KAK3347714.1"/>
    <property type="molecule type" value="Genomic_DNA"/>
</dbReference>
<gene>
    <name evidence="2" type="ORF">B0H65DRAFT_538405</name>
</gene>
<keyword evidence="3" id="KW-1185">Reference proteome</keyword>
<accession>A0AAE0JHQ3</accession>
<comment type="caution">
    <text evidence="2">The sequence shown here is derived from an EMBL/GenBank/DDBJ whole genome shotgun (WGS) entry which is preliminary data.</text>
</comment>
<name>A0AAE0JHQ3_9PEZI</name>
<evidence type="ECO:0000313" key="2">
    <source>
        <dbReference type="EMBL" id="KAK3347714.1"/>
    </source>
</evidence>
<evidence type="ECO:0000313" key="3">
    <source>
        <dbReference type="Proteomes" id="UP001278500"/>
    </source>
</evidence>
<feature type="transmembrane region" description="Helical" evidence="1">
    <location>
        <begin position="37"/>
        <end position="63"/>
    </location>
</feature>
<protein>
    <submittedName>
        <fullName evidence="2">Uncharacterized protein</fullName>
    </submittedName>
</protein>
<sequence length="212" mass="24950">MPARLIGVMMGFNHDRDIRAVSHIPDNYWEKKQWTRFILFFLFAAVHTNLKILLVALFALYYLAWVLPLEVACWSIIRLCELSGRFFWVTRGQSSKGPEELCSTWEMCNIRWEEFVRWALFTLFDDEDEEEMPLMVGGLMPSRGRMVRREGTPKVPVEDWRSVLCLFSQLCCNGTAPWTSWRGSELRSCRTTQKEKSRGMKRVLPVGRFVWI</sequence>